<evidence type="ECO:0000256" key="1">
    <source>
        <dbReference type="ARBA" id="ARBA00008812"/>
    </source>
</evidence>
<reference evidence="3" key="2">
    <citation type="submission" date="2020-09" db="EMBL/GenBank/DDBJ databases">
        <authorList>
            <person name="Sun Q."/>
            <person name="Ohkuma M."/>
        </authorList>
    </citation>
    <scope>NUCLEOTIDE SEQUENCE</scope>
    <source>
        <strain evidence="3">JCM 4637</strain>
    </source>
</reference>
<dbReference type="Proteomes" id="UP000638353">
    <property type="component" value="Unassembled WGS sequence"/>
</dbReference>
<evidence type="ECO:0000313" key="3">
    <source>
        <dbReference type="EMBL" id="GHD08028.1"/>
    </source>
</evidence>
<dbReference type="Pfam" id="PF04264">
    <property type="entry name" value="YceI"/>
    <property type="match status" value="1"/>
</dbReference>
<name>A0A918X394_9ACTN</name>
<protein>
    <recommendedName>
        <fullName evidence="2">Lipid/polyisoprenoid-binding YceI-like domain-containing protein</fullName>
    </recommendedName>
</protein>
<dbReference type="SMART" id="SM00867">
    <property type="entry name" value="YceI"/>
    <property type="match status" value="1"/>
</dbReference>
<sequence length="188" mass="20041">MTTDAHTTSLAPLIPLTAGRWELDTAHSSVAFTIRHLGISKVRGRFAEVDSALVIGATLEQSSVHATVALASIDTGNEARDAHVRAADLLDVEKRPTMTFRSTGADGEGEEWTLTGELTIGDVTREVSFEVEFGGLVDTPFGSKHAGFEAQGQIRRSDFGLNFGAADAMLGDVVKIQIDAQFVEPTQA</sequence>
<dbReference type="PANTHER" id="PTHR34406">
    <property type="entry name" value="PROTEIN YCEI"/>
    <property type="match status" value="1"/>
</dbReference>
<dbReference type="InterPro" id="IPR036761">
    <property type="entry name" value="TTHA0802/YceI-like_sf"/>
</dbReference>
<comment type="caution">
    <text evidence="3">The sequence shown here is derived from an EMBL/GenBank/DDBJ whole genome shotgun (WGS) entry which is preliminary data.</text>
</comment>
<dbReference type="SUPFAM" id="SSF101874">
    <property type="entry name" value="YceI-like"/>
    <property type="match status" value="1"/>
</dbReference>
<accession>A0A918X394</accession>
<reference evidence="3" key="1">
    <citation type="journal article" date="2014" name="Int. J. Syst. Evol. Microbiol.">
        <title>Complete genome sequence of Corynebacterium casei LMG S-19264T (=DSM 44701T), isolated from a smear-ripened cheese.</title>
        <authorList>
            <consortium name="US DOE Joint Genome Institute (JGI-PGF)"/>
            <person name="Walter F."/>
            <person name="Albersmeier A."/>
            <person name="Kalinowski J."/>
            <person name="Ruckert C."/>
        </authorList>
    </citation>
    <scope>NUCLEOTIDE SEQUENCE</scope>
    <source>
        <strain evidence="3">JCM 4637</strain>
    </source>
</reference>
<dbReference type="EMBL" id="BMVC01000014">
    <property type="protein sequence ID" value="GHD08028.1"/>
    <property type="molecule type" value="Genomic_DNA"/>
</dbReference>
<dbReference type="Gene3D" id="2.40.128.110">
    <property type="entry name" value="Lipid/polyisoprenoid-binding, YceI-like"/>
    <property type="match status" value="1"/>
</dbReference>
<organism evidence="3 4">
    <name type="scientific">Streptomyces finlayi</name>
    <dbReference type="NCBI Taxonomy" id="67296"/>
    <lineage>
        <taxon>Bacteria</taxon>
        <taxon>Bacillati</taxon>
        <taxon>Actinomycetota</taxon>
        <taxon>Actinomycetes</taxon>
        <taxon>Kitasatosporales</taxon>
        <taxon>Streptomycetaceae</taxon>
        <taxon>Streptomyces</taxon>
    </lineage>
</organism>
<evidence type="ECO:0000259" key="2">
    <source>
        <dbReference type="SMART" id="SM00867"/>
    </source>
</evidence>
<comment type="similarity">
    <text evidence="1">Belongs to the UPF0312 family.</text>
</comment>
<evidence type="ECO:0000313" key="4">
    <source>
        <dbReference type="Proteomes" id="UP000638353"/>
    </source>
</evidence>
<feature type="domain" description="Lipid/polyisoprenoid-binding YceI-like" evidence="2">
    <location>
        <begin position="20"/>
        <end position="183"/>
    </location>
</feature>
<dbReference type="InterPro" id="IPR007372">
    <property type="entry name" value="Lipid/polyisoprenoid-bd_YceI"/>
</dbReference>
<dbReference type="AlphaFoldDB" id="A0A918X394"/>
<dbReference type="PANTHER" id="PTHR34406:SF1">
    <property type="entry name" value="PROTEIN YCEI"/>
    <property type="match status" value="1"/>
</dbReference>
<proteinExistence type="inferred from homology"/>
<dbReference type="RefSeq" id="WP_189826003.1">
    <property type="nucleotide sequence ID" value="NZ_BMVC01000014.1"/>
</dbReference>
<gene>
    <name evidence="3" type="ORF">GCM10010334_60880</name>
</gene>